<evidence type="ECO:0000256" key="9">
    <source>
        <dbReference type="ARBA" id="ARBA00022989"/>
    </source>
</evidence>
<evidence type="ECO:0000256" key="2">
    <source>
        <dbReference type="ARBA" id="ARBA00006000"/>
    </source>
</evidence>
<feature type="transmembrane region" description="Helical" evidence="12">
    <location>
        <begin position="1165"/>
        <end position="1184"/>
    </location>
</feature>
<evidence type="ECO:0000313" key="15">
    <source>
        <dbReference type="EMBL" id="KFM25734.1"/>
    </source>
</evidence>
<dbReference type="GO" id="GO:0046872">
    <property type="term" value="F:metal ion binding"/>
    <property type="evidence" value="ECO:0007669"/>
    <property type="project" value="UniProtKB-KW"/>
</dbReference>
<dbReference type="SUPFAM" id="SSF81665">
    <property type="entry name" value="Calcium ATPase, transmembrane domain M"/>
    <property type="match status" value="1"/>
</dbReference>
<dbReference type="NCBIfam" id="TIGR01494">
    <property type="entry name" value="ATPase_P-type"/>
    <property type="match status" value="1"/>
</dbReference>
<comment type="similarity">
    <text evidence="2">Belongs to the cation transport ATPase (P-type) (TC 3.A.3) family. Type V subfamily.</text>
</comment>
<comment type="subcellular location">
    <subcellularLocation>
        <location evidence="1">Membrane</location>
        <topology evidence="1">Multi-pass membrane protein</topology>
    </subcellularLocation>
</comment>
<feature type="transmembrane region" description="Helical" evidence="12">
    <location>
        <begin position="1090"/>
        <end position="1111"/>
    </location>
</feature>
<dbReference type="GO" id="GO:0005524">
    <property type="term" value="F:ATP binding"/>
    <property type="evidence" value="ECO:0007669"/>
    <property type="project" value="UniProtKB-KW"/>
</dbReference>
<keyword evidence="4" id="KW-0479">Metal-binding</keyword>
<evidence type="ECO:0000256" key="7">
    <source>
        <dbReference type="ARBA" id="ARBA00022842"/>
    </source>
</evidence>
<feature type="transmembrane region" description="Helical" evidence="12">
    <location>
        <begin position="1027"/>
        <end position="1047"/>
    </location>
</feature>
<evidence type="ECO:0000259" key="13">
    <source>
        <dbReference type="Pfam" id="PF00122"/>
    </source>
</evidence>
<dbReference type="PROSITE" id="PS00154">
    <property type="entry name" value="ATPASE_E1_E2"/>
    <property type="match status" value="1"/>
</dbReference>
<evidence type="ECO:0000256" key="1">
    <source>
        <dbReference type="ARBA" id="ARBA00004141"/>
    </source>
</evidence>
<dbReference type="Proteomes" id="UP000028924">
    <property type="component" value="Unassembled WGS sequence"/>
</dbReference>
<gene>
    <name evidence="15" type="ORF">F751_2576</name>
</gene>
<dbReference type="Gene3D" id="3.40.1110.10">
    <property type="entry name" value="Calcium-transporting ATPase, cytoplasmic domain N"/>
    <property type="match status" value="1"/>
</dbReference>
<dbReference type="PANTHER" id="PTHR45630">
    <property type="entry name" value="CATION-TRANSPORTING ATPASE-RELATED"/>
    <property type="match status" value="1"/>
</dbReference>
<dbReference type="InterPro" id="IPR018303">
    <property type="entry name" value="ATPase_P-typ_P_site"/>
</dbReference>
<keyword evidence="16" id="KW-1185">Reference proteome</keyword>
<evidence type="ECO:0000256" key="10">
    <source>
        <dbReference type="ARBA" id="ARBA00023136"/>
    </source>
</evidence>
<evidence type="ECO:0000256" key="6">
    <source>
        <dbReference type="ARBA" id="ARBA00022840"/>
    </source>
</evidence>
<dbReference type="AlphaFoldDB" id="A0A087SJ30"/>
<dbReference type="eggNOG" id="KOG0209">
    <property type="taxonomic scope" value="Eukaryota"/>
</dbReference>
<dbReference type="OrthoDB" id="48943at2759"/>
<dbReference type="SUPFAM" id="SSF81660">
    <property type="entry name" value="Metal cation-transporting ATPase, ATP-binding domain N"/>
    <property type="match status" value="1"/>
</dbReference>
<feature type="compositionally biased region" description="Basic and acidic residues" evidence="11">
    <location>
        <begin position="891"/>
        <end position="909"/>
    </location>
</feature>
<evidence type="ECO:0000256" key="12">
    <source>
        <dbReference type="SAM" id="Phobius"/>
    </source>
</evidence>
<dbReference type="GO" id="GO:0019829">
    <property type="term" value="F:ATPase-coupled monoatomic cation transmembrane transporter activity"/>
    <property type="evidence" value="ECO:0007669"/>
    <property type="project" value="TreeGrafter"/>
</dbReference>
<dbReference type="InterPro" id="IPR023214">
    <property type="entry name" value="HAD_sf"/>
</dbReference>
<dbReference type="PANTHER" id="PTHR45630:SF7">
    <property type="entry name" value="ENDOPLASMIC RETICULUM TRANSMEMBRANE HELIX TRANSLOCASE"/>
    <property type="match status" value="1"/>
</dbReference>
<feature type="transmembrane region" description="Helical" evidence="12">
    <location>
        <begin position="1059"/>
        <end position="1078"/>
    </location>
</feature>
<dbReference type="InterPro" id="IPR057255">
    <property type="entry name" value="2TM_P5A-ATPase"/>
</dbReference>
<keyword evidence="8" id="KW-1278">Translocase</keyword>
<name>A0A087SJ30_AUXPR</name>
<keyword evidence="9 12" id="KW-1133">Transmembrane helix</keyword>
<feature type="domain" description="P5A-ATPase transmembrane helical hairpin" evidence="14">
    <location>
        <begin position="21"/>
        <end position="90"/>
    </location>
</feature>
<feature type="compositionally biased region" description="Low complexity" evidence="11">
    <location>
        <begin position="914"/>
        <end position="930"/>
    </location>
</feature>
<dbReference type="Pfam" id="PF23143">
    <property type="entry name" value="2TM_P5A-ATPase"/>
    <property type="match status" value="1"/>
</dbReference>
<feature type="transmembrane region" description="Helical" evidence="12">
    <location>
        <begin position="228"/>
        <end position="246"/>
    </location>
</feature>
<dbReference type="InterPro" id="IPR006544">
    <property type="entry name" value="P-type_TPase_V"/>
</dbReference>
<dbReference type="SUPFAM" id="SSF56784">
    <property type="entry name" value="HAD-like"/>
    <property type="match status" value="1"/>
</dbReference>
<feature type="domain" description="P-type ATPase A" evidence="13">
    <location>
        <begin position="265"/>
        <end position="395"/>
    </location>
</feature>
<feature type="transmembrane region" description="Helical" evidence="12">
    <location>
        <begin position="29"/>
        <end position="48"/>
    </location>
</feature>
<feature type="transmembrane region" description="Helical" evidence="12">
    <location>
        <begin position="199"/>
        <end position="216"/>
    </location>
</feature>
<keyword evidence="3 12" id="KW-0812">Transmembrane</keyword>
<dbReference type="KEGG" id="apro:F751_2576"/>
<dbReference type="EMBL" id="KL662122">
    <property type="protein sequence ID" value="KFM25734.1"/>
    <property type="molecule type" value="Genomic_DNA"/>
</dbReference>
<evidence type="ECO:0000313" key="16">
    <source>
        <dbReference type="Proteomes" id="UP000028924"/>
    </source>
</evidence>
<keyword evidence="10 12" id="KW-0472">Membrane</keyword>
<evidence type="ECO:0000256" key="11">
    <source>
        <dbReference type="SAM" id="MobiDB-lite"/>
    </source>
</evidence>
<dbReference type="NCBIfam" id="TIGR01657">
    <property type="entry name" value="P-ATPase-V"/>
    <property type="match status" value="1"/>
</dbReference>
<organism evidence="15 16">
    <name type="scientific">Auxenochlorella protothecoides</name>
    <name type="common">Green microalga</name>
    <name type="synonym">Chlorella protothecoides</name>
    <dbReference type="NCBI Taxonomy" id="3075"/>
    <lineage>
        <taxon>Eukaryota</taxon>
        <taxon>Viridiplantae</taxon>
        <taxon>Chlorophyta</taxon>
        <taxon>core chlorophytes</taxon>
        <taxon>Trebouxiophyceae</taxon>
        <taxon>Chlorellales</taxon>
        <taxon>Chlorellaceae</taxon>
        <taxon>Auxenochlorella</taxon>
    </lineage>
</organism>
<dbReference type="InterPro" id="IPR008250">
    <property type="entry name" value="ATPase_P-typ_transduc_dom_A_sf"/>
</dbReference>
<dbReference type="InterPro" id="IPR036412">
    <property type="entry name" value="HAD-like_sf"/>
</dbReference>
<keyword evidence="5" id="KW-0547">Nucleotide-binding</keyword>
<dbReference type="Pfam" id="PF00122">
    <property type="entry name" value="E1-E2_ATPase"/>
    <property type="match status" value="1"/>
</dbReference>
<sequence>MAQAVSLEAKELSSISFLKQRPRNVRLDLWPFVCAYVAWSGYVLWRLVTIGTEGFYLIQLATYALLAIHAVTFLSGVWSVGSQARLRFRPAGSISQATHVLVVPHAFVGTRDIVPLEQKADAAGVPRYAFSFRKLRFVHSADTGAFTKLKYPSHDTVGAYLAATGLGSEAATAAALERWGDNRFEVPVPSFAALLADQLMAPFFCFQVFCVGLWALDEYWSVRGGGRYYSLFTLFMLVTFECTVVVQRLKNLNDVRALQTPKEALSVYRGGKWAKIPGDSLLPGDVVSMLRDDSGNDLVVQADMLLLAGSCIVDEAVLTGESTPQWKSAIDENDEGGAEARLSIKRDKAHVLFGGTKILQTTGERAARLKTPDNGCLAVVLRTGFGTAQGRLMRTILYSTEKVSANNVETFLFIAFLLVWAIAASGYVLYYGLADPNRDRFKLVLNCIMILTSVVPPELPMELTIAVNASLLALSRLRIFCTEPFRIPLAGKVTTCCFDKTGTLTSDHFVLEGVVGCGAPEGGPEPEAGALQDAKSLPRATARVLAACQSLVQVDKETIGDPLEKVALEAVGWTTLGQQGVRSKDGGPRETVEIVHRYAFSSTLKRMSTLVAVEPEGATATKSHWVLTKGAPEVIRGDLAAVPPQYDATHRRFAAQGARVLALACRRLPAGLAAADLRALPRERAEAGLDFAGFAVFRSPLKPESEPTLGALRASGHQLVMITGDAPLTACHVAAAVHIVVRPALVLQAPAPGTGRGRKGGEGGAAAGGDAADSALLATPPLEWVSPDESLRLPFDPALEAAAALAADHDLCLTGDALAALAATGAAPAYVPLTSVFARVTPDQKELVVKILRGAGLGVLMCGDGTNDVGALRGAHVGVALLAPPEKKKKRGDEKKRGDDKKRGEDKKGSRALAATAGAPSSGPVAAPAAPGAPSPPTAPAPPPGPGAKMLEDMAKKGRPITPFMRRMAKAMDDMAAAQAGAGDEVAMVKPGDASMASPFTAKQGSVAPCLDILRQGRCTLVTTMQMFKILGLLCLSSAYSLSVMYMDGIKLGDMQATLAGVLTAGMFFFISHAKPLATLSRQRPHARVFSAYTLVSLLGQFAVHISFLMFMQRTAHAMMPREERQEPDSEFKPNLINTICFLTMTFAVNYVGAPFNTPLQENRFFALSVNWSTLAYVLLVLDLPRGLRTWFSLVAIPAEMQGQLLVLGGLAYLAAGTIERMARAMFPAPLVPEKGGLHRSRTPMGPRKKQQ</sequence>
<dbReference type="InterPro" id="IPR044492">
    <property type="entry name" value="P_typ_ATPase_HD_dom"/>
</dbReference>
<dbReference type="SFLD" id="SFLDF00027">
    <property type="entry name" value="p-type_atpase"/>
    <property type="match status" value="1"/>
</dbReference>
<dbReference type="InterPro" id="IPR001757">
    <property type="entry name" value="P_typ_ATPase"/>
</dbReference>
<evidence type="ECO:0000256" key="4">
    <source>
        <dbReference type="ARBA" id="ARBA00022723"/>
    </source>
</evidence>
<dbReference type="PRINTS" id="PR00119">
    <property type="entry name" value="CATATPASE"/>
</dbReference>
<dbReference type="GO" id="GO:0006874">
    <property type="term" value="P:intracellular calcium ion homeostasis"/>
    <property type="evidence" value="ECO:0007669"/>
    <property type="project" value="TreeGrafter"/>
</dbReference>
<dbReference type="GO" id="GO:0005789">
    <property type="term" value="C:endoplasmic reticulum membrane"/>
    <property type="evidence" value="ECO:0007669"/>
    <property type="project" value="TreeGrafter"/>
</dbReference>
<dbReference type="Gene3D" id="2.70.150.10">
    <property type="entry name" value="Calcium-transporting ATPase, cytoplasmic transduction domain A"/>
    <property type="match status" value="1"/>
</dbReference>
<feature type="region of interest" description="Disordered" evidence="11">
    <location>
        <begin position="883"/>
        <end position="952"/>
    </location>
</feature>
<dbReference type="Gene3D" id="3.40.50.1000">
    <property type="entry name" value="HAD superfamily/HAD-like"/>
    <property type="match status" value="1"/>
</dbReference>
<dbReference type="GO" id="GO:0015662">
    <property type="term" value="F:P-type ion transporter activity"/>
    <property type="evidence" value="ECO:0007669"/>
    <property type="project" value="TreeGrafter"/>
</dbReference>
<accession>A0A087SJ30</accession>
<evidence type="ECO:0000256" key="8">
    <source>
        <dbReference type="ARBA" id="ARBA00022967"/>
    </source>
</evidence>
<protein>
    <submittedName>
        <fullName evidence="15">Putative cation-transporting ATPase</fullName>
    </submittedName>
</protein>
<dbReference type="STRING" id="3075.A0A087SJ30"/>
<dbReference type="GeneID" id="23613967"/>
<feature type="region of interest" description="Disordered" evidence="11">
    <location>
        <begin position="751"/>
        <end position="770"/>
    </location>
</feature>
<reference evidence="15 16" key="1">
    <citation type="journal article" date="2014" name="BMC Genomics">
        <title>Oil accumulation mechanisms of the oleaginous microalga Chlorella protothecoides revealed through its genome, transcriptomes, and proteomes.</title>
        <authorList>
            <person name="Gao C."/>
            <person name="Wang Y."/>
            <person name="Shen Y."/>
            <person name="Yan D."/>
            <person name="He X."/>
            <person name="Dai J."/>
            <person name="Wu Q."/>
        </authorList>
    </citation>
    <scope>NUCLEOTIDE SEQUENCE [LARGE SCALE GENOMIC DNA]</scope>
    <source>
        <strain evidence="15 16">0710</strain>
    </source>
</reference>
<feature type="compositionally biased region" description="Pro residues" evidence="11">
    <location>
        <begin position="931"/>
        <end position="946"/>
    </location>
</feature>
<dbReference type="InterPro" id="IPR059000">
    <property type="entry name" value="ATPase_P-type_domA"/>
</dbReference>
<dbReference type="GO" id="GO:0016887">
    <property type="term" value="F:ATP hydrolysis activity"/>
    <property type="evidence" value="ECO:0007669"/>
    <property type="project" value="InterPro"/>
</dbReference>
<dbReference type="InterPro" id="IPR023298">
    <property type="entry name" value="ATPase_P-typ_TM_dom_sf"/>
</dbReference>
<evidence type="ECO:0000256" key="5">
    <source>
        <dbReference type="ARBA" id="ARBA00022741"/>
    </source>
</evidence>
<dbReference type="SUPFAM" id="SSF81653">
    <property type="entry name" value="Calcium ATPase, transduction domain A"/>
    <property type="match status" value="1"/>
</dbReference>
<keyword evidence="6" id="KW-0067">ATP-binding</keyword>
<dbReference type="SFLD" id="SFLDG00002">
    <property type="entry name" value="C1.7:_P-type_atpase_like"/>
    <property type="match status" value="1"/>
</dbReference>
<evidence type="ECO:0000259" key="14">
    <source>
        <dbReference type="Pfam" id="PF23143"/>
    </source>
</evidence>
<feature type="transmembrane region" description="Helical" evidence="12">
    <location>
        <begin position="60"/>
        <end position="80"/>
    </location>
</feature>
<dbReference type="InterPro" id="IPR023299">
    <property type="entry name" value="ATPase_P-typ_cyto_dom_N"/>
</dbReference>
<proteinExistence type="inferred from homology"/>
<keyword evidence="7" id="KW-0460">Magnesium</keyword>
<dbReference type="SFLD" id="SFLDS00003">
    <property type="entry name" value="Haloacid_Dehalogenase"/>
    <property type="match status" value="1"/>
</dbReference>
<evidence type="ECO:0000256" key="3">
    <source>
        <dbReference type="ARBA" id="ARBA00022692"/>
    </source>
</evidence>
<dbReference type="RefSeq" id="XP_011398630.1">
    <property type="nucleotide sequence ID" value="XM_011400328.1"/>
</dbReference>
<feature type="transmembrane region" description="Helical" evidence="12">
    <location>
        <begin position="411"/>
        <end position="433"/>
    </location>
</feature>